<feature type="transmembrane region" description="Helical" evidence="5">
    <location>
        <begin position="189"/>
        <end position="208"/>
    </location>
</feature>
<feature type="transmembrane region" description="Helical" evidence="5">
    <location>
        <begin position="73"/>
        <end position="96"/>
    </location>
</feature>
<keyword evidence="4 5" id="KW-0472">Membrane</keyword>
<feature type="transmembrane region" description="Helical" evidence="5">
    <location>
        <begin position="427"/>
        <end position="448"/>
    </location>
</feature>
<evidence type="ECO:0000256" key="2">
    <source>
        <dbReference type="ARBA" id="ARBA00022692"/>
    </source>
</evidence>
<dbReference type="OrthoDB" id="5982228at2759"/>
<evidence type="ECO:0000256" key="5">
    <source>
        <dbReference type="SAM" id="Phobius"/>
    </source>
</evidence>
<dbReference type="EMBL" id="ML742059">
    <property type="protein sequence ID" value="KAE8152054.1"/>
    <property type="molecule type" value="Genomic_DNA"/>
</dbReference>
<dbReference type="PANTHER" id="PTHR11785">
    <property type="entry name" value="AMINO ACID TRANSPORTER"/>
    <property type="match status" value="1"/>
</dbReference>
<gene>
    <name evidence="6" type="ORF">BDV25DRAFT_151686</name>
</gene>
<dbReference type="Proteomes" id="UP000325780">
    <property type="component" value="Unassembled WGS sequence"/>
</dbReference>
<accession>A0A5N6U0H8</accession>
<dbReference type="AlphaFoldDB" id="A0A5N6U0H8"/>
<evidence type="ECO:0000256" key="1">
    <source>
        <dbReference type="ARBA" id="ARBA00004141"/>
    </source>
</evidence>
<organism evidence="6 7">
    <name type="scientific">Aspergillus avenaceus</name>
    <dbReference type="NCBI Taxonomy" id="36643"/>
    <lineage>
        <taxon>Eukaryota</taxon>
        <taxon>Fungi</taxon>
        <taxon>Dikarya</taxon>
        <taxon>Ascomycota</taxon>
        <taxon>Pezizomycotina</taxon>
        <taxon>Eurotiomycetes</taxon>
        <taxon>Eurotiomycetidae</taxon>
        <taxon>Eurotiales</taxon>
        <taxon>Aspergillaceae</taxon>
        <taxon>Aspergillus</taxon>
        <taxon>Aspergillus subgen. Circumdati</taxon>
    </lineage>
</organism>
<feature type="transmembrane region" description="Helical" evidence="5">
    <location>
        <begin position="43"/>
        <end position="67"/>
    </location>
</feature>
<feature type="transmembrane region" description="Helical" evidence="5">
    <location>
        <begin position="117"/>
        <end position="137"/>
    </location>
</feature>
<keyword evidence="3 5" id="KW-1133">Transmembrane helix</keyword>
<feature type="transmembrane region" description="Helical" evidence="5">
    <location>
        <begin position="367"/>
        <end position="386"/>
    </location>
</feature>
<dbReference type="GO" id="GO:0015179">
    <property type="term" value="F:L-amino acid transmembrane transporter activity"/>
    <property type="evidence" value="ECO:0007669"/>
    <property type="project" value="TreeGrafter"/>
</dbReference>
<name>A0A5N6U0H8_ASPAV</name>
<dbReference type="PANTHER" id="PTHR11785:SF382">
    <property type="entry name" value="LOW-AFFINITY METHIONINE PERMEASE"/>
    <property type="match status" value="1"/>
</dbReference>
<evidence type="ECO:0000256" key="4">
    <source>
        <dbReference type="ARBA" id="ARBA00023136"/>
    </source>
</evidence>
<feature type="transmembrane region" description="Helical" evidence="5">
    <location>
        <begin position="460"/>
        <end position="480"/>
    </location>
</feature>
<keyword evidence="2 5" id="KW-0812">Transmembrane</keyword>
<dbReference type="Pfam" id="PF13520">
    <property type="entry name" value="AA_permease_2"/>
    <property type="match status" value="1"/>
</dbReference>
<evidence type="ECO:0000313" key="6">
    <source>
        <dbReference type="EMBL" id="KAE8152054.1"/>
    </source>
</evidence>
<dbReference type="Gene3D" id="1.20.1740.10">
    <property type="entry name" value="Amino acid/polyamine transporter I"/>
    <property type="match status" value="1"/>
</dbReference>
<protein>
    <submittedName>
        <fullName evidence="6">Amino acid/polyamine transporter I</fullName>
    </submittedName>
</protein>
<dbReference type="PIRSF" id="PIRSF006060">
    <property type="entry name" value="AA_transporter"/>
    <property type="match status" value="1"/>
</dbReference>
<comment type="subcellular location">
    <subcellularLocation>
        <location evidence="1">Membrane</location>
        <topology evidence="1">Multi-pass membrane protein</topology>
    </subcellularLocation>
</comment>
<evidence type="ECO:0000256" key="3">
    <source>
        <dbReference type="ARBA" id="ARBA00022989"/>
    </source>
</evidence>
<evidence type="ECO:0000313" key="7">
    <source>
        <dbReference type="Proteomes" id="UP000325780"/>
    </source>
</evidence>
<dbReference type="InterPro" id="IPR002293">
    <property type="entry name" value="AA/rel_permease1"/>
</dbReference>
<feature type="transmembrane region" description="Helical" evidence="5">
    <location>
        <begin position="268"/>
        <end position="287"/>
    </location>
</feature>
<dbReference type="InterPro" id="IPR050598">
    <property type="entry name" value="AminoAcid_Transporter"/>
</dbReference>
<proteinExistence type="predicted"/>
<sequence length="498" mass="54229">MVSRRNHTGASEQDALLATSDHIEDHSAPEPCQKRHIGLASTALLAANSMIGAAVFTVPSSIVLSVGSVGAALSLWILGLGLTFCGFFIWLELGCLRPASGGEKVYLEMAYPRPYRLASTLFGIYQMLGCWGLTSLVVTDNLLLAFDTTASDAGKRIISVAVLVAVTAMLSTSREWSLRFMNILASFKIAILVFIIMTALATVIGLIASDVDIGANFRHPFAGSSTDVYDYTLSLFKIFKSFQGWNCASLVLGEIANPQRTMKVAGPLGLGSVGILYFLVNVSYFLVAEPEDISRAGLQLVARLLGRIFGHATTRITAAMVALSSFGSLISGGFVHSRVTRELALEGVIPASKTLARTTRSGNPSTWTYLFTFCSTGVVILMVPFGDAYAFLIDVTQTQIIFIYLAVVVGLFIIRRKVPRSEYPFRVWRWVAYLFAGFQVYLLISPALSRSGRGDTSLPYWLAPILALASFGVGGLYWWWNRSKHAPDCQVYDSDRTL</sequence>
<feature type="transmembrane region" description="Helical" evidence="5">
    <location>
        <begin position="398"/>
        <end position="415"/>
    </location>
</feature>
<keyword evidence="7" id="KW-1185">Reference proteome</keyword>
<reference evidence="6 7" key="1">
    <citation type="submission" date="2019-04" db="EMBL/GenBank/DDBJ databases">
        <title>Friends and foes A comparative genomics study of 23 Aspergillus species from section Flavi.</title>
        <authorList>
            <consortium name="DOE Joint Genome Institute"/>
            <person name="Kjaerbolling I."/>
            <person name="Vesth T."/>
            <person name="Frisvad J.C."/>
            <person name="Nybo J.L."/>
            <person name="Theobald S."/>
            <person name="Kildgaard S."/>
            <person name="Isbrandt T."/>
            <person name="Kuo A."/>
            <person name="Sato A."/>
            <person name="Lyhne E.K."/>
            <person name="Kogle M.E."/>
            <person name="Wiebenga A."/>
            <person name="Kun R.S."/>
            <person name="Lubbers R.J."/>
            <person name="Makela M.R."/>
            <person name="Barry K."/>
            <person name="Chovatia M."/>
            <person name="Clum A."/>
            <person name="Daum C."/>
            <person name="Haridas S."/>
            <person name="He G."/>
            <person name="LaButti K."/>
            <person name="Lipzen A."/>
            <person name="Mondo S."/>
            <person name="Riley R."/>
            <person name="Salamov A."/>
            <person name="Simmons B.A."/>
            <person name="Magnuson J.K."/>
            <person name="Henrissat B."/>
            <person name="Mortensen U.H."/>
            <person name="Larsen T.O."/>
            <person name="Devries R.P."/>
            <person name="Grigoriev I.V."/>
            <person name="Machida M."/>
            <person name="Baker S.E."/>
            <person name="Andersen M.R."/>
        </authorList>
    </citation>
    <scope>NUCLEOTIDE SEQUENCE [LARGE SCALE GENOMIC DNA]</scope>
    <source>
        <strain evidence="6 7">IBT 18842</strain>
    </source>
</reference>
<dbReference type="GO" id="GO:0016020">
    <property type="term" value="C:membrane"/>
    <property type="evidence" value="ECO:0007669"/>
    <property type="project" value="UniProtKB-SubCell"/>
</dbReference>